<evidence type="ECO:0000256" key="4">
    <source>
        <dbReference type="ARBA" id="ARBA00022730"/>
    </source>
</evidence>
<dbReference type="GO" id="GO:0003735">
    <property type="term" value="F:structural constituent of ribosome"/>
    <property type="evidence" value="ECO:0007669"/>
    <property type="project" value="InterPro"/>
</dbReference>
<evidence type="ECO:0000313" key="11">
    <source>
        <dbReference type="EMBL" id="CAE0190034.1"/>
    </source>
</evidence>
<proteinExistence type="inferred from homology"/>
<evidence type="ECO:0000256" key="8">
    <source>
        <dbReference type="ARBA" id="ARBA00035285"/>
    </source>
</evidence>
<keyword evidence="6 9" id="KW-0689">Ribosomal protein</keyword>
<evidence type="ECO:0000256" key="6">
    <source>
        <dbReference type="ARBA" id="ARBA00022980"/>
    </source>
</evidence>
<dbReference type="AlphaFoldDB" id="A0A7S3FND9"/>
<dbReference type="Gene3D" id="3.90.470.10">
    <property type="entry name" value="Ribosomal protein L22/L17"/>
    <property type="match status" value="2"/>
</dbReference>
<evidence type="ECO:0000256" key="9">
    <source>
        <dbReference type="RuleBase" id="RU004005"/>
    </source>
</evidence>
<dbReference type="InterPro" id="IPR036394">
    <property type="entry name" value="Ribosomal_uL22_sf"/>
</dbReference>
<dbReference type="PANTHER" id="PTHR13501">
    <property type="entry name" value="CHLOROPLAST 50S RIBOSOMAL PROTEIN L22-RELATED"/>
    <property type="match status" value="1"/>
</dbReference>
<gene>
    <name evidence="11" type="ORF">CROS1456_LOCUS3123</name>
</gene>
<organism evidence="11">
    <name type="scientific">Chloropicon roscoffensis</name>
    <dbReference type="NCBI Taxonomy" id="1461544"/>
    <lineage>
        <taxon>Eukaryota</taxon>
        <taxon>Viridiplantae</taxon>
        <taxon>Chlorophyta</taxon>
        <taxon>Chloropicophyceae</taxon>
        <taxon>Chloropicales</taxon>
        <taxon>Chloropicaceae</taxon>
        <taxon>Chloropicon</taxon>
    </lineage>
</organism>
<dbReference type="Pfam" id="PF00237">
    <property type="entry name" value="Ribosomal_L22"/>
    <property type="match status" value="2"/>
</dbReference>
<dbReference type="GO" id="GO:0006412">
    <property type="term" value="P:translation"/>
    <property type="evidence" value="ECO:0007669"/>
    <property type="project" value="InterPro"/>
</dbReference>
<dbReference type="PANTHER" id="PTHR13501:SF10">
    <property type="entry name" value="LARGE RIBOSOMAL SUBUNIT PROTEIN UL22M"/>
    <property type="match status" value="1"/>
</dbReference>
<protein>
    <recommendedName>
        <fullName evidence="8">Large ribosomal subunit protein uL22c</fullName>
    </recommendedName>
</protein>
<keyword evidence="3" id="KW-0934">Plastid</keyword>
<reference evidence="11" key="1">
    <citation type="submission" date="2021-01" db="EMBL/GenBank/DDBJ databases">
        <authorList>
            <person name="Corre E."/>
            <person name="Pelletier E."/>
            <person name="Niang G."/>
            <person name="Scheremetjew M."/>
            <person name="Finn R."/>
            <person name="Kale V."/>
            <person name="Holt S."/>
            <person name="Cochrane G."/>
            <person name="Meng A."/>
            <person name="Brown T."/>
            <person name="Cohen L."/>
        </authorList>
    </citation>
    <scope>NUCLEOTIDE SEQUENCE</scope>
    <source>
        <strain evidence="11">RCC1871</strain>
    </source>
</reference>
<evidence type="ECO:0000256" key="2">
    <source>
        <dbReference type="ARBA" id="ARBA00009451"/>
    </source>
</evidence>
<dbReference type="GO" id="GO:0009536">
    <property type="term" value="C:plastid"/>
    <property type="evidence" value="ECO:0007669"/>
    <property type="project" value="UniProtKB-SubCell"/>
</dbReference>
<keyword evidence="7 9" id="KW-0687">Ribonucleoprotein</keyword>
<dbReference type="CDD" id="cd00336">
    <property type="entry name" value="Ribosomal_L22"/>
    <property type="match status" value="1"/>
</dbReference>
<feature type="region of interest" description="Disordered" evidence="10">
    <location>
        <begin position="25"/>
        <end position="46"/>
    </location>
</feature>
<evidence type="ECO:0000256" key="5">
    <source>
        <dbReference type="ARBA" id="ARBA00022884"/>
    </source>
</evidence>
<dbReference type="InterPro" id="IPR005727">
    <property type="entry name" value="Ribosomal_uL22_bac/chlpt-type"/>
</dbReference>
<dbReference type="HAMAP" id="MF_01331_B">
    <property type="entry name" value="Ribosomal_uL22_B"/>
    <property type="match status" value="1"/>
</dbReference>
<evidence type="ECO:0000256" key="7">
    <source>
        <dbReference type="ARBA" id="ARBA00023274"/>
    </source>
</evidence>
<dbReference type="GO" id="GO:0019843">
    <property type="term" value="F:rRNA binding"/>
    <property type="evidence" value="ECO:0007669"/>
    <property type="project" value="UniProtKB-KW"/>
</dbReference>
<keyword evidence="5" id="KW-0694">RNA-binding</keyword>
<dbReference type="EMBL" id="HBHZ01004062">
    <property type="protein sequence ID" value="CAE0190034.1"/>
    <property type="molecule type" value="Transcribed_RNA"/>
</dbReference>
<dbReference type="InterPro" id="IPR018260">
    <property type="entry name" value="Ribosomal_uL22_CS"/>
</dbReference>
<evidence type="ECO:0000256" key="10">
    <source>
        <dbReference type="SAM" id="MobiDB-lite"/>
    </source>
</evidence>
<feature type="compositionally biased region" description="Polar residues" evidence="10">
    <location>
        <begin position="32"/>
        <end position="46"/>
    </location>
</feature>
<evidence type="ECO:0000256" key="1">
    <source>
        <dbReference type="ARBA" id="ARBA00004474"/>
    </source>
</evidence>
<accession>A0A7S3FND9</accession>
<feature type="region of interest" description="Disordered" evidence="10">
    <location>
        <begin position="1"/>
        <end position="20"/>
    </location>
</feature>
<comment type="similarity">
    <text evidence="2 9">Belongs to the universal ribosomal protein uL22 family.</text>
</comment>
<comment type="subcellular location">
    <subcellularLocation>
        <location evidence="1">Plastid</location>
    </subcellularLocation>
</comment>
<dbReference type="PROSITE" id="PS00464">
    <property type="entry name" value="RIBOSOMAL_L22"/>
    <property type="match status" value="1"/>
</dbReference>
<sequence length="235" mass="25899">MSLARRMTQARGVAAPRAAPAGAVGRRGAFQNVPTPRSAWSNARARQQSPSLALEAAASDVVEAAEAPQVSDREAVAYLRNLRGSPNKVRRVLDAIRGMSYEEALMALEFMPYRACDDILKVLYSVSSPTQTQTTRARFGTTTLPSKPKPTFSSVQKQADARFSFAALPILSFRASQAAANAKHNYGMNKSKLYISRCWCDEGKLIKRPVPRARGRSDVRKKPGNHITMYVKERE</sequence>
<dbReference type="InterPro" id="IPR001063">
    <property type="entry name" value="Ribosomal_uL22"/>
</dbReference>
<feature type="compositionally biased region" description="Low complexity" evidence="10">
    <location>
        <begin position="10"/>
        <end position="20"/>
    </location>
</feature>
<dbReference type="SUPFAM" id="SSF54843">
    <property type="entry name" value="Ribosomal protein L22"/>
    <property type="match status" value="2"/>
</dbReference>
<dbReference type="InterPro" id="IPR047867">
    <property type="entry name" value="Ribosomal_uL22_bac/org-type"/>
</dbReference>
<evidence type="ECO:0000256" key="3">
    <source>
        <dbReference type="ARBA" id="ARBA00022640"/>
    </source>
</evidence>
<name>A0A7S3FND9_9CHLO</name>
<keyword evidence="4" id="KW-0699">rRNA-binding</keyword>
<dbReference type="GO" id="GO:0015934">
    <property type="term" value="C:large ribosomal subunit"/>
    <property type="evidence" value="ECO:0007669"/>
    <property type="project" value="InterPro"/>
</dbReference>